<gene>
    <name evidence="5" type="ORF">WA026_002884</name>
</gene>
<dbReference type="SUPFAM" id="SSF51197">
    <property type="entry name" value="Clavaminate synthase-like"/>
    <property type="match status" value="1"/>
</dbReference>
<comment type="function">
    <text evidence="3">May play a role in cellular stress response.</text>
</comment>
<evidence type="ECO:0000256" key="2">
    <source>
        <dbReference type="ARBA" id="ARBA00022490"/>
    </source>
</evidence>
<dbReference type="Gene3D" id="2.60.120.650">
    <property type="entry name" value="Cupin"/>
    <property type="match status" value="1"/>
</dbReference>
<dbReference type="EMBL" id="JARQZJ010000001">
    <property type="protein sequence ID" value="KAK9869129.1"/>
    <property type="molecule type" value="Genomic_DNA"/>
</dbReference>
<evidence type="ECO:0000313" key="6">
    <source>
        <dbReference type="Proteomes" id="UP001431783"/>
    </source>
</evidence>
<keyword evidence="2" id="KW-0963">Cytoplasm</keyword>
<evidence type="ECO:0000256" key="3">
    <source>
        <dbReference type="ARBA" id="ARBA00037342"/>
    </source>
</evidence>
<dbReference type="AlphaFoldDB" id="A0AAW1TPR2"/>
<feature type="domain" description="JmjC" evidence="4">
    <location>
        <begin position="81"/>
        <end position="244"/>
    </location>
</feature>
<keyword evidence="6" id="KW-1185">Reference proteome</keyword>
<dbReference type="InterPro" id="IPR003347">
    <property type="entry name" value="JmjC_dom"/>
</dbReference>
<comment type="subcellular location">
    <subcellularLocation>
        <location evidence="1">Cytoplasm</location>
    </subcellularLocation>
</comment>
<name>A0AAW1TPR2_9CUCU</name>
<evidence type="ECO:0000259" key="4">
    <source>
        <dbReference type="PROSITE" id="PS51184"/>
    </source>
</evidence>
<organism evidence="5 6">
    <name type="scientific">Henosepilachna vigintioctopunctata</name>
    <dbReference type="NCBI Taxonomy" id="420089"/>
    <lineage>
        <taxon>Eukaryota</taxon>
        <taxon>Metazoa</taxon>
        <taxon>Ecdysozoa</taxon>
        <taxon>Arthropoda</taxon>
        <taxon>Hexapoda</taxon>
        <taxon>Insecta</taxon>
        <taxon>Pterygota</taxon>
        <taxon>Neoptera</taxon>
        <taxon>Endopterygota</taxon>
        <taxon>Coleoptera</taxon>
        <taxon>Polyphaga</taxon>
        <taxon>Cucujiformia</taxon>
        <taxon>Coccinelloidea</taxon>
        <taxon>Coccinellidae</taxon>
        <taxon>Epilachninae</taxon>
        <taxon>Epilachnini</taxon>
        <taxon>Henosepilachna</taxon>
    </lineage>
</organism>
<evidence type="ECO:0000313" key="5">
    <source>
        <dbReference type="EMBL" id="KAK9869129.1"/>
    </source>
</evidence>
<sequence length="374" mass="43663">MGSRKKDFNFIIHNCKEPLIFRQSLEWDTFCWDISKWKDILNDESLQFRCGLNAKTITPQWESSTRMVHGNFEDLLELSNPRKWLYFDYKYLNEHFLNANELRENINFEDLGLTGVSASDSTIWIGSKGAHTPCHIDTYGCNVVVQIYGKKRWLLFPFEEDLKPTRIPYEESSIYSKLNFFSPNEISDFKDISNCKAVILNPGDVLIVPHKWWHYVENLELAITINTWLPLPQDSVERQKECLIQTIMGCFTQHLSKNKQDMILNPNSKEDVLQSNLTTGVELQNKLSQVSPILNAVTDEDHVLKIDQLINKYKIDKIESYSSNELKAFLENQATRFSNDLIDHKEEENINVEKFIHAITHPDVIQLMMKKLIE</sequence>
<dbReference type="PANTHER" id="PTHR12461:SF43">
    <property type="entry name" value="HSPB1-ASSOCIATED PROTEIN 1"/>
    <property type="match status" value="1"/>
</dbReference>
<dbReference type="Pfam" id="PF13621">
    <property type="entry name" value="Cupin_8"/>
    <property type="match status" value="1"/>
</dbReference>
<dbReference type="SMART" id="SM00558">
    <property type="entry name" value="JmjC"/>
    <property type="match status" value="1"/>
</dbReference>
<dbReference type="GO" id="GO:0005737">
    <property type="term" value="C:cytoplasm"/>
    <property type="evidence" value="ECO:0007669"/>
    <property type="project" value="UniProtKB-SubCell"/>
</dbReference>
<protein>
    <recommendedName>
        <fullName evidence="4">JmjC domain-containing protein</fullName>
    </recommendedName>
</protein>
<accession>A0AAW1TPR2</accession>
<evidence type="ECO:0000256" key="1">
    <source>
        <dbReference type="ARBA" id="ARBA00004496"/>
    </source>
</evidence>
<dbReference type="PROSITE" id="PS51184">
    <property type="entry name" value="JMJC"/>
    <property type="match status" value="1"/>
</dbReference>
<dbReference type="Proteomes" id="UP001431783">
    <property type="component" value="Unassembled WGS sequence"/>
</dbReference>
<reference evidence="5 6" key="1">
    <citation type="submission" date="2023-03" db="EMBL/GenBank/DDBJ databases">
        <title>Genome insight into feeding habits of ladybird beetles.</title>
        <authorList>
            <person name="Li H.-S."/>
            <person name="Huang Y.-H."/>
            <person name="Pang H."/>
        </authorList>
    </citation>
    <scope>NUCLEOTIDE SEQUENCE [LARGE SCALE GENOMIC DNA]</scope>
    <source>
        <strain evidence="5">SYSU_2023b</strain>
        <tissue evidence="5">Whole body</tissue>
    </source>
</reference>
<dbReference type="InterPro" id="IPR041667">
    <property type="entry name" value="Cupin_8"/>
</dbReference>
<dbReference type="PANTHER" id="PTHR12461">
    <property type="entry name" value="HYPOXIA-INDUCIBLE FACTOR 1 ALPHA INHIBITOR-RELATED"/>
    <property type="match status" value="1"/>
</dbReference>
<comment type="caution">
    <text evidence="5">The sequence shown here is derived from an EMBL/GenBank/DDBJ whole genome shotgun (WGS) entry which is preliminary data.</text>
</comment>
<proteinExistence type="predicted"/>